<sequence length="511" mass="57647">MQFLTKIITLSLVLFISSAMAQQRLEKVSQSINVNDDVVIDLNTSYTNLEIDTWNKDIIEIEAYIESDKLSEAELRKFLESWGVDIDASKSNVSIVTLGELGSWDENLVLFEDSYTDALRIMEMELAEIPEIPIVEPLLESLLLSEIPPVPPLPDMPEMPSVPPLPELPEGMAGKGFDYKKYQKEGEAYLEKWGEEYGEKYGEEYARKMEAWSKKWENSAEMKAFEKKMEAWGEKFGEEFGEKFGKEMEAWGKRFEKQMEQKAKRLEERQAVLEQRQEAREQAIKERQEHAKARMEARQKANEARRKARIKQFNSANDGVKKSIKIKMPKKAKLNINVRHGELKFAANINNVKANLSHTALLASSIDGSNTSINVSYAPVDITTWKAGELLLNFVDQASVNNVDRLVLSANSSNIDLGTIKGNAIIDGSFGDLNIGNIDSTFNNINITLENSDALLRLPNTGFNLQYKGTHSRLLHPNNSSDENVASFSTGNLSSYKTIVVNAKFSEVIMQ</sequence>
<protein>
    <recommendedName>
        <fullName evidence="6">Adhesin domain-containing protein</fullName>
    </recommendedName>
</protein>
<keyword evidence="1" id="KW-0175">Coiled coil</keyword>
<evidence type="ECO:0000256" key="2">
    <source>
        <dbReference type="SAM" id="SignalP"/>
    </source>
</evidence>
<feature type="coiled-coil region" evidence="1">
    <location>
        <begin position="256"/>
        <end position="307"/>
    </location>
</feature>
<name>A0AAU6P1N2_9FLAO</name>
<dbReference type="Proteomes" id="UP001368318">
    <property type="component" value="Chromosome"/>
</dbReference>
<dbReference type="EMBL" id="CP136924">
    <property type="protein sequence ID" value="WXA03607.1"/>
    <property type="molecule type" value="Genomic_DNA"/>
</dbReference>
<feature type="chain" id="PRO_5044712876" description="Adhesin domain-containing protein" evidence="2">
    <location>
        <begin position="22"/>
        <end position="511"/>
    </location>
</feature>
<organism evidence="3 5">
    <name type="scientific">Mangrovimonas cancribranchiae</name>
    <dbReference type="NCBI Taxonomy" id="3080055"/>
    <lineage>
        <taxon>Bacteria</taxon>
        <taxon>Pseudomonadati</taxon>
        <taxon>Bacteroidota</taxon>
        <taxon>Flavobacteriia</taxon>
        <taxon>Flavobacteriales</taxon>
        <taxon>Flavobacteriaceae</taxon>
        <taxon>Mangrovimonas</taxon>
    </lineage>
</organism>
<dbReference type="KEGG" id="mcaa:R3L15_03650"/>
<evidence type="ECO:0000313" key="4">
    <source>
        <dbReference type="EMBL" id="WXA13970.1"/>
    </source>
</evidence>
<feature type="signal peptide" evidence="2">
    <location>
        <begin position="1"/>
        <end position="21"/>
    </location>
</feature>
<evidence type="ECO:0000313" key="3">
    <source>
        <dbReference type="EMBL" id="WXA03607.1"/>
    </source>
</evidence>
<dbReference type="AlphaFoldDB" id="A0AAU6P1N2"/>
<gene>
    <name evidence="4" type="ORF">R3L15_03650</name>
    <name evidence="3" type="ORF">R3L16_03745</name>
</gene>
<keyword evidence="5" id="KW-1185">Reference proteome</keyword>
<evidence type="ECO:0000313" key="5">
    <source>
        <dbReference type="Proteomes" id="UP001368318"/>
    </source>
</evidence>
<evidence type="ECO:0000256" key="1">
    <source>
        <dbReference type="SAM" id="Coils"/>
    </source>
</evidence>
<reference evidence="3 5" key="1">
    <citation type="submission" date="2023-10" db="EMBL/GenBank/DDBJ databases">
        <title>Culture-based analysis of two novel bacteria associated with mangrove crab gills.</title>
        <authorList>
            <person name="Yang X."/>
            <person name="Garuglieri E."/>
            <person name="Van Goethem M.W."/>
            <person name="Fusi M."/>
            <person name="Marasco R."/>
            <person name="Daffonchio D.G."/>
        </authorList>
    </citation>
    <scope>NUCLEOTIDE SEQUENCE [LARGE SCALE GENOMIC DNA]</scope>
    <source>
        <strain evidence="4">UG2-1</strain>
        <strain evidence="3">UG2-2</strain>
        <strain evidence="5">UG2_2</strain>
    </source>
</reference>
<accession>A0AAU6P1N2</accession>
<dbReference type="RefSeq" id="WP_338733293.1">
    <property type="nucleotide sequence ID" value="NZ_CP136924.1"/>
</dbReference>
<keyword evidence="2" id="KW-0732">Signal</keyword>
<dbReference type="EMBL" id="CP136925">
    <property type="protein sequence ID" value="WXA13970.1"/>
    <property type="molecule type" value="Genomic_DNA"/>
</dbReference>
<evidence type="ECO:0008006" key="6">
    <source>
        <dbReference type="Google" id="ProtNLM"/>
    </source>
</evidence>
<proteinExistence type="predicted"/>